<keyword evidence="2" id="KW-0238">DNA-binding</keyword>
<dbReference type="PROSITE" id="PS50043">
    <property type="entry name" value="HTH_LUXR_2"/>
    <property type="match status" value="1"/>
</dbReference>
<dbReference type="InterPro" id="IPR016032">
    <property type="entry name" value="Sig_transdc_resp-reg_C-effctor"/>
</dbReference>
<evidence type="ECO:0000313" key="6">
    <source>
        <dbReference type="EMBL" id="TMQ52317.1"/>
    </source>
</evidence>
<dbReference type="EMBL" id="VBOU01000104">
    <property type="protein sequence ID" value="TMQ52317.1"/>
    <property type="molecule type" value="Genomic_DNA"/>
</dbReference>
<organism evidence="6 9">
    <name type="scientific">Eiseniibacteriota bacterium</name>
    <dbReference type="NCBI Taxonomy" id="2212470"/>
    <lineage>
        <taxon>Bacteria</taxon>
        <taxon>Candidatus Eiseniibacteriota</taxon>
    </lineage>
</organism>
<dbReference type="Proteomes" id="UP000319829">
    <property type="component" value="Unassembled WGS sequence"/>
</dbReference>
<feature type="modified residue" description="4-aspartylphosphate" evidence="3">
    <location>
        <position position="60"/>
    </location>
</feature>
<dbReference type="SMART" id="SM00448">
    <property type="entry name" value="REC"/>
    <property type="match status" value="1"/>
</dbReference>
<dbReference type="EMBL" id="VBOX01000087">
    <property type="protein sequence ID" value="TMQ62004.1"/>
    <property type="molecule type" value="Genomic_DNA"/>
</dbReference>
<dbReference type="GO" id="GO:0006355">
    <property type="term" value="P:regulation of DNA-templated transcription"/>
    <property type="evidence" value="ECO:0007669"/>
    <property type="project" value="InterPro"/>
</dbReference>
<dbReference type="PANTHER" id="PTHR43214:SF43">
    <property type="entry name" value="TWO-COMPONENT RESPONSE REGULATOR"/>
    <property type="match status" value="1"/>
</dbReference>
<dbReference type="Proteomes" id="UP000317366">
    <property type="component" value="Unassembled WGS sequence"/>
</dbReference>
<evidence type="ECO:0000256" key="3">
    <source>
        <dbReference type="PROSITE-ProRule" id="PRU00169"/>
    </source>
</evidence>
<gene>
    <name evidence="6" type="ORF">E6K74_12495</name>
    <name evidence="7" type="ORF">E6K77_08745</name>
</gene>
<dbReference type="SUPFAM" id="SSF46894">
    <property type="entry name" value="C-terminal effector domain of the bipartite response regulators"/>
    <property type="match status" value="1"/>
</dbReference>
<dbReference type="PROSITE" id="PS50110">
    <property type="entry name" value="RESPONSE_REGULATORY"/>
    <property type="match status" value="1"/>
</dbReference>
<evidence type="ECO:0000259" key="4">
    <source>
        <dbReference type="PROSITE" id="PS50043"/>
    </source>
</evidence>
<accession>A0A538SLT3</accession>
<dbReference type="InterPro" id="IPR011006">
    <property type="entry name" value="CheY-like_superfamily"/>
</dbReference>
<evidence type="ECO:0000313" key="8">
    <source>
        <dbReference type="Proteomes" id="UP000317366"/>
    </source>
</evidence>
<feature type="domain" description="Response regulatory" evidence="5">
    <location>
        <begin position="9"/>
        <end position="125"/>
    </location>
</feature>
<dbReference type="AlphaFoldDB" id="A0A538SLT3"/>
<dbReference type="InterPro" id="IPR039420">
    <property type="entry name" value="WalR-like"/>
</dbReference>
<dbReference type="Gene3D" id="3.40.50.2300">
    <property type="match status" value="1"/>
</dbReference>
<comment type="caution">
    <text evidence="6">The sequence shown here is derived from an EMBL/GenBank/DDBJ whole genome shotgun (WGS) entry which is preliminary data.</text>
</comment>
<dbReference type="PRINTS" id="PR00038">
    <property type="entry name" value="HTHLUXR"/>
</dbReference>
<dbReference type="SUPFAM" id="SSF52172">
    <property type="entry name" value="CheY-like"/>
    <property type="match status" value="1"/>
</dbReference>
<dbReference type="CDD" id="cd17535">
    <property type="entry name" value="REC_NarL-like"/>
    <property type="match status" value="1"/>
</dbReference>
<evidence type="ECO:0000313" key="9">
    <source>
        <dbReference type="Proteomes" id="UP000319829"/>
    </source>
</evidence>
<dbReference type="InterPro" id="IPR058245">
    <property type="entry name" value="NreC/VraR/RcsB-like_REC"/>
</dbReference>
<dbReference type="Pfam" id="PF00196">
    <property type="entry name" value="GerE"/>
    <property type="match status" value="1"/>
</dbReference>
<protein>
    <submittedName>
        <fullName evidence="6">Response regulator transcription factor</fullName>
    </submittedName>
</protein>
<evidence type="ECO:0000256" key="1">
    <source>
        <dbReference type="ARBA" id="ARBA00022553"/>
    </source>
</evidence>
<dbReference type="CDD" id="cd06170">
    <property type="entry name" value="LuxR_C_like"/>
    <property type="match status" value="1"/>
</dbReference>
<evidence type="ECO:0000259" key="5">
    <source>
        <dbReference type="PROSITE" id="PS50110"/>
    </source>
</evidence>
<dbReference type="PANTHER" id="PTHR43214">
    <property type="entry name" value="TWO-COMPONENT RESPONSE REGULATOR"/>
    <property type="match status" value="1"/>
</dbReference>
<proteinExistence type="predicted"/>
<dbReference type="InterPro" id="IPR000792">
    <property type="entry name" value="Tscrpt_reg_LuxR_C"/>
</dbReference>
<dbReference type="Pfam" id="PF00072">
    <property type="entry name" value="Response_reg"/>
    <property type="match status" value="1"/>
</dbReference>
<dbReference type="GO" id="GO:0003677">
    <property type="term" value="F:DNA binding"/>
    <property type="evidence" value="ECO:0007669"/>
    <property type="project" value="UniProtKB-KW"/>
</dbReference>
<reference evidence="8 9" key="1">
    <citation type="journal article" date="2019" name="Nat. Microbiol.">
        <title>Mediterranean grassland soil C-N compound turnover is dependent on rainfall and depth, and is mediated by genomically divergent microorganisms.</title>
        <authorList>
            <person name="Diamond S."/>
            <person name="Andeer P.F."/>
            <person name="Li Z."/>
            <person name="Crits-Christoph A."/>
            <person name="Burstein D."/>
            <person name="Anantharaman K."/>
            <person name="Lane K.R."/>
            <person name="Thomas B.C."/>
            <person name="Pan C."/>
            <person name="Northen T.R."/>
            <person name="Banfield J.F."/>
        </authorList>
    </citation>
    <scope>NUCLEOTIDE SEQUENCE [LARGE SCALE GENOMIC DNA]</scope>
    <source>
        <strain evidence="6">WS_4</strain>
        <strain evidence="7">WS_7</strain>
    </source>
</reference>
<name>A0A538SLT3_UNCEI</name>
<evidence type="ECO:0000256" key="2">
    <source>
        <dbReference type="ARBA" id="ARBA00023125"/>
    </source>
</evidence>
<sequence>MNLGSSPTTIVLGDDHKIVLRGLRALLEADPGFAVIGEAADGLRVLSLVERLKPDVLVLDLMMPGLGGFDITRRVAKRFSKTRVVILSMYSSEAHVVEALRSGASGYVLKDASAEELMTAIHEAAAGRRYLSTPFSNDRIDSYLKRPMAVDPYGTLTAREREVLHLVAEGLTSSDIARRLFISPRTAESHRANLMRKLGLRSRTDLVRFALQRGIVPLESSEVTRPTVS</sequence>
<dbReference type="GO" id="GO:0000160">
    <property type="term" value="P:phosphorelay signal transduction system"/>
    <property type="evidence" value="ECO:0007669"/>
    <property type="project" value="InterPro"/>
</dbReference>
<dbReference type="InterPro" id="IPR001789">
    <property type="entry name" value="Sig_transdc_resp-reg_receiver"/>
</dbReference>
<evidence type="ECO:0000313" key="7">
    <source>
        <dbReference type="EMBL" id="TMQ62004.1"/>
    </source>
</evidence>
<keyword evidence="1 3" id="KW-0597">Phosphoprotein</keyword>
<feature type="domain" description="HTH luxR-type" evidence="4">
    <location>
        <begin position="149"/>
        <end position="214"/>
    </location>
</feature>
<dbReference type="SMART" id="SM00421">
    <property type="entry name" value="HTH_LUXR"/>
    <property type="match status" value="1"/>
</dbReference>